<feature type="compositionally biased region" description="Polar residues" evidence="1">
    <location>
        <begin position="109"/>
        <end position="118"/>
    </location>
</feature>
<feature type="compositionally biased region" description="Polar residues" evidence="1">
    <location>
        <begin position="127"/>
        <end position="139"/>
    </location>
</feature>
<reference evidence="2" key="1">
    <citation type="submission" date="2021-02" db="EMBL/GenBank/DDBJ databases">
        <authorList>
            <person name="Nowell W R."/>
        </authorList>
    </citation>
    <scope>NUCLEOTIDE SEQUENCE</scope>
</reference>
<organism evidence="2 4">
    <name type="scientific">Didymodactylos carnosus</name>
    <dbReference type="NCBI Taxonomy" id="1234261"/>
    <lineage>
        <taxon>Eukaryota</taxon>
        <taxon>Metazoa</taxon>
        <taxon>Spiralia</taxon>
        <taxon>Gnathifera</taxon>
        <taxon>Rotifera</taxon>
        <taxon>Eurotatoria</taxon>
        <taxon>Bdelloidea</taxon>
        <taxon>Philodinida</taxon>
        <taxon>Philodinidae</taxon>
        <taxon>Didymodactylos</taxon>
    </lineage>
</organism>
<proteinExistence type="predicted"/>
<comment type="caution">
    <text evidence="2">The sequence shown here is derived from an EMBL/GenBank/DDBJ whole genome shotgun (WGS) entry which is preliminary data.</text>
</comment>
<dbReference type="AlphaFoldDB" id="A0A816EDE8"/>
<protein>
    <submittedName>
        <fullName evidence="2">Uncharacterized protein</fullName>
    </submittedName>
</protein>
<feature type="region of interest" description="Disordered" evidence="1">
    <location>
        <begin position="98"/>
        <end position="159"/>
    </location>
</feature>
<gene>
    <name evidence="2" type="ORF">GPM918_LOCUS45323</name>
    <name evidence="3" type="ORF">SRO942_LOCUS47717</name>
</gene>
<keyword evidence="4" id="KW-1185">Reference proteome</keyword>
<evidence type="ECO:0000313" key="2">
    <source>
        <dbReference type="EMBL" id="CAF1647566.1"/>
    </source>
</evidence>
<accession>A0A816EDE8</accession>
<dbReference type="EMBL" id="CAJNOQ010050002">
    <property type="protein sequence ID" value="CAF1647566.1"/>
    <property type="molecule type" value="Genomic_DNA"/>
</dbReference>
<feature type="compositionally biased region" description="Polar residues" evidence="1">
    <location>
        <begin position="149"/>
        <end position="159"/>
    </location>
</feature>
<evidence type="ECO:0000313" key="4">
    <source>
        <dbReference type="Proteomes" id="UP000663829"/>
    </source>
</evidence>
<feature type="non-terminal residue" evidence="2">
    <location>
        <position position="159"/>
    </location>
</feature>
<evidence type="ECO:0000313" key="3">
    <source>
        <dbReference type="EMBL" id="CAF4569787.1"/>
    </source>
</evidence>
<dbReference type="Proteomes" id="UP000663829">
    <property type="component" value="Unassembled WGS sequence"/>
</dbReference>
<name>A0A816EDE8_9BILA</name>
<dbReference type="OrthoDB" id="10530677at2759"/>
<sequence length="159" mass="17364">MALSQRPKRATAGTTSKYADYALVSFPSLRKHSIIKNTLINTDQLSPPGRVAGNIKAYGSRKQLLVINTGSKEEMEELPSRFAKEADSEEFVIPENQCEHPIAQHEENASGNDDNSVYSRKKETKFTGKQTGKISSTADDSIPPLSDIVPSSTSPIGRN</sequence>
<evidence type="ECO:0000256" key="1">
    <source>
        <dbReference type="SAM" id="MobiDB-lite"/>
    </source>
</evidence>
<dbReference type="EMBL" id="CAJOBC010119999">
    <property type="protein sequence ID" value="CAF4569787.1"/>
    <property type="molecule type" value="Genomic_DNA"/>
</dbReference>
<dbReference type="Proteomes" id="UP000681722">
    <property type="component" value="Unassembled WGS sequence"/>
</dbReference>